<keyword evidence="2" id="KW-1185">Reference proteome</keyword>
<protein>
    <submittedName>
        <fullName evidence="1">Uncharacterized protein</fullName>
    </submittedName>
</protein>
<evidence type="ECO:0000313" key="2">
    <source>
        <dbReference type="Proteomes" id="UP001266305"/>
    </source>
</evidence>
<sequence length="63" mass="7018">MSLVLKLGPESGKKSYYVNLNLHYCHPTTSLPNVPITCSVPGEMEAWSRANSLGQQMLEVRLQ</sequence>
<name>A0ABQ9UK31_SAGOE</name>
<feature type="non-terminal residue" evidence="1">
    <location>
        <position position="63"/>
    </location>
</feature>
<evidence type="ECO:0000313" key="1">
    <source>
        <dbReference type="EMBL" id="KAK2097393.1"/>
    </source>
</evidence>
<dbReference type="Proteomes" id="UP001266305">
    <property type="component" value="Unassembled WGS sequence"/>
</dbReference>
<proteinExistence type="predicted"/>
<accession>A0ABQ9UK31</accession>
<dbReference type="EMBL" id="JASSZA010000011">
    <property type="protein sequence ID" value="KAK2097393.1"/>
    <property type="molecule type" value="Genomic_DNA"/>
</dbReference>
<reference evidence="1 2" key="1">
    <citation type="submission" date="2023-05" db="EMBL/GenBank/DDBJ databases">
        <title>B98-5 Cell Line De Novo Hybrid Assembly: An Optical Mapping Approach.</title>
        <authorList>
            <person name="Kananen K."/>
            <person name="Auerbach J.A."/>
            <person name="Kautto E."/>
            <person name="Blachly J.S."/>
        </authorList>
    </citation>
    <scope>NUCLEOTIDE SEQUENCE [LARGE SCALE GENOMIC DNA]</scope>
    <source>
        <strain evidence="1">B95-8</strain>
        <tissue evidence="1">Cell line</tissue>
    </source>
</reference>
<organism evidence="1 2">
    <name type="scientific">Saguinus oedipus</name>
    <name type="common">Cotton-top tamarin</name>
    <name type="synonym">Oedipomidas oedipus</name>
    <dbReference type="NCBI Taxonomy" id="9490"/>
    <lineage>
        <taxon>Eukaryota</taxon>
        <taxon>Metazoa</taxon>
        <taxon>Chordata</taxon>
        <taxon>Craniata</taxon>
        <taxon>Vertebrata</taxon>
        <taxon>Euteleostomi</taxon>
        <taxon>Mammalia</taxon>
        <taxon>Eutheria</taxon>
        <taxon>Euarchontoglires</taxon>
        <taxon>Primates</taxon>
        <taxon>Haplorrhini</taxon>
        <taxon>Platyrrhini</taxon>
        <taxon>Cebidae</taxon>
        <taxon>Callitrichinae</taxon>
        <taxon>Saguinus</taxon>
    </lineage>
</organism>
<gene>
    <name evidence="1" type="ORF">P7K49_022844</name>
</gene>
<comment type="caution">
    <text evidence="1">The sequence shown here is derived from an EMBL/GenBank/DDBJ whole genome shotgun (WGS) entry which is preliminary data.</text>
</comment>